<proteinExistence type="predicted"/>
<sequence>MSTIRPLGPFPSAKIVPFGFWCAFVGIVGLVTLGDFIGVCPFCFEGEVIFLEFSGVGPLCFGREVVFSVLGGVLPFCFKAVVILPAFDGVFPACFTEVLPTVVLLIVGNFPFAGTGPVCFWLSF</sequence>
<reference evidence="2" key="1">
    <citation type="submission" date="2021-05" db="EMBL/GenBank/DDBJ databases">
        <authorList>
            <person name="Alioto T."/>
            <person name="Alioto T."/>
            <person name="Gomez Garrido J."/>
        </authorList>
    </citation>
    <scope>NUCLEOTIDE SEQUENCE</scope>
</reference>
<dbReference type="AlphaFoldDB" id="A0A8D8YX24"/>
<keyword evidence="1" id="KW-0812">Transmembrane</keyword>
<feature type="transmembrane region" description="Helical" evidence="1">
    <location>
        <begin position="18"/>
        <end position="44"/>
    </location>
</feature>
<evidence type="ECO:0000256" key="1">
    <source>
        <dbReference type="SAM" id="Phobius"/>
    </source>
</evidence>
<keyword evidence="1" id="KW-0472">Membrane</keyword>
<accession>A0A8D8YX24</accession>
<organism evidence="2">
    <name type="scientific">Cacopsylla melanoneura</name>
    <dbReference type="NCBI Taxonomy" id="428564"/>
    <lineage>
        <taxon>Eukaryota</taxon>
        <taxon>Metazoa</taxon>
        <taxon>Ecdysozoa</taxon>
        <taxon>Arthropoda</taxon>
        <taxon>Hexapoda</taxon>
        <taxon>Insecta</taxon>
        <taxon>Pterygota</taxon>
        <taxon>Neoptera</taxon>
        <taxon>Paraneoptera</taxon>
        <taxon>Hemiptera</taxon>
        <taxon>Sternorrhyncha</taxon>
        <taxon>Psylloidea</taxon>
        <taxon>Psyllidae</taxon>
        <taxon>Psyllinae</taxon>
        <taxon>Cacopsylla</taxon>
    </lineage>
</organism>
<evidence type="ECO:0000313" key="2">
    <source>
        <dbReference type="EMBL" id="CAG6736638.1"/>
    </source>
</evidence>
<dbReference type="EMBL" id="HBUF01400102">
    <property type="protein sequence ID" value="CAG6736638.1"/>
    <property type="molecule type" value="Transcribed_RNA"/>
</dbReference>
<keyword evidence="1" id="KW-1133">Transmembrane helix</keyword>
<name>A0A8D8YX24_9HEMI</name>
<protein>
    <submittedName>
        <fullName evidence="2">Uncharacterized protein</fullName>
    </submittedName>
</protein>
<feature type="transmembrane region" description="Helical" evidence="1">
    <location>
        <begin position="99"/>
        <end position="122"/>
    </location>
</feature>
<feature type="transmembrane region" description="Helical" evidence="1">
    <location>
        <begin position="65"/>
        <end position="87"/>
    </location>
</feature>